<evidence type="ECO:0000313" key="2">
    <source>
        <dbReference type="EMBL" id="KKL95710.1"/>
    </source>
</evidence>
<accession>A0A0F9IPM7</accession>
<evidence type="ECO:0000256" key="1">
    <source>
        <dbReference type="SAM" id="Phobius"/>
    </source>
</evidence>
<comment type="caution">
    <text evidence="2">The sequence shown here is derived from an EMBL/GenBank/DDBJ whole genome shotgun (WGS) entry which is preliminary data.</text>
</comment>
<feature type="transmembrane region" description="Helical" evidence="1">
    <location>
        <begin position="14"/>
        <end position="35"/>
    </location>
</feature>
<gene>
    <name evidence="2" type="ORF">LCGC14_1851820</name>
</gene>
<dbReference type="EMBL" id="LAZR01018611">
    <property type="protein sequence ID" value="KKL95710.1"/>
    <property type="molecule type" value="Genomic_DNA"/>
</dbReference>
<name>A0A0F9IPM7_9ZZZZ</name>
<proteinExistence type="predicted"/>
<reference evidence="2" key="1">
    <citation type="journal article" date="2015" name="Nature">
        <title>Complex archaea that bridge the gap between prokaryotes and eukaryotes.</title>
        <authorList>
            <person name="Spang A."/>
            <person name="Saw J.H."/>
            <person name="Jorgensen S.L."/>
            <person name="Zaremba-Niedzwiedzka K."/>
            <person name="Martijn J."/>
            <person name="Lind A.E."/>
            <person name="van Eijk R."/>
            <person name="Schleper C."/>
            <person name="Guy L."/>
            <person name="Ettema T.J."/>
        </authorList>
    </citation>
    <scope>NUCLEOTIDE SEQUENCE</scope>
</reference>
<keyword evidence="1" id="KW-0472">Membrane</keyword>
<organism evidence="2">
    <name type="scientific">marine sediment metagenome</name>
    <dbReference type="NCBI Taxonomy" id="412755"/>
    <lineage>
        <taxon>unclassified sequences</taxon>
        <taxon>metagenomes</taxon>
        <taxon>ecological metagenomes</taxon>
    </lineage>
</organism>
<keyword evidence="1" id="KW-1133">Transmembrane helix</keyword>
<protein>
    <submittedName>
        <fullName evidence="2">Uncharacterized protein</fullName>
    </submittedName>
</protein>
<keyword evidence="1" id="KW-0812">Transmembrane</keyword>
<sequence>MLQDLMLRYVFRRFVDVLILIVTLAIIIYCFWAFMDVIGPYQAMYQLSRG</sequence>
<dbReference type="AlphaFoldDB" id="A0A0F9IPM7"/>